<organism evidence="1 2">
    <name type="scientific">Racocetra fulgida</name>
    <dbReference type="NCBI Taxonomy" id="60492"/>
    <lineage>
        <taxon>Eukaryota</taxon>
        <taxon>Fungi</taxon>
        <taxon>Fungi incertae sedis</taxon>
        <taxon>Mucoromycota</taxon>
        <taxon>Glomeromycotina</taxon>
        <taxon>Glomeromycetes</taxon>
        <taxon>Diversisporales</taxon>
        <taxon>Gigasporaceae</taxon>
        <taxon>Racocetra</taxon>
    </lineage>
</organism>
<dbReference type="Proteomes" id="UP000789396">
    <property type="component" value="Unassembled WGS sequence"/>
</dbReference>
<sequence length="185" mass="22045">MLFSDIDETLSRFFTPAMLEVQCAKIKSCLNYQAISIMKEDIIRYQEFDLETSEFIKDDEDLMQILVNNILKNVDTKPYYVTKKFNKDYQQPAKLANCNINRLFISLINIQEERYDVIDERKLYGELWDVARSITQKALLANIQKNELENNNISDDLYDDNRKRKIIKELKSNKRRNQCDNCDEY</sequence>
<proteinExistence type="predicted"/>
<gene>
    <name evidence="1" type="ORF">RFULGI_LOCUS8566</name>
</gene>
<reference evidence="1" key="1">
    <citation type="submission" date="2021-06" db="EMBL/GenBank/DDBJ databases">
        <authorList>
            <person name="Kallberg Y."/>
            <person name="Tangrot J."/>
            <person name="Rosling A."/>
        </authorList>
    </citation>
    <scope>NUCLEOTIDE SEQUENCE</scope>
    <source>
        <strain evidence="1">IN212</strain>
    </source>
</reference>
<dbReference type="OrthoDB" id="2416419at2759"/>
<accession>A0A9N9E050</accession>
<feature type="non-terminal residue" evidence="1">
    <location>
        <position position="185"/>
    </location>
</feature>
<dbReference type="AlphaFoldDB" id="A0A9N9E050"/>
<protein>
    <submittedName>
        <fullName evidence="1">2666_t:CDS:1</fullName>
    </submittedName>
</protein>
<keyword evidence="2" id="KW-1185">Reference proteome</keyword>
<comment type="caution">
    <text evidence="1">The sequence shown here is derived from an EMBL/GenBank/DDBJ whole genome shotgun (WGS) entry which is preliminary data.</text>
</comment>
<dbReference type="EMBL" id="CAJVPZ010013996">
    <property type="protein sequence ID" value="CAG8653654.1"/>
    <property type="molecule type" value="Genomic_DNA"/>
</dbReference>
<evidence type="ECO:0000313" key="2">
    <source>
        <dbReference type="Proteomes" id="UP000789396"/>
    </source>
</evidence>
<name>A0A9N9E050_9GLOM</name>
<evidence type="ECO:0000313" key="1">
    <source>
        <dbReference type="EMBL" id="CAG8653654.1"/>
    </source>
</evidence>